<dbReference type="NCBIfam" id="NF045768">
    <property type="entry name" value="RubredRD"/>
    <property type="match status" value="1"/>
</dbReference>
<evidence type="ECO:0000313" key="6">
    <source>
        <dbReference type="EMBL" id="HAV92132.1"/>
    </source>
</evidence>
<keyword evidence="3" id="KW-0249">Electron transport</keyword>
<dbReference type="EMBL" id="DMZY01000090">
    <property type="protein sequence ID" value="HAV92132.1"/>
    <property type="molecule type" value="Genomic_DNA"/>
</dbReference>
<proteinExistence type="predicted"/>
<dbReference type="CDD" id="cd00730">
    <property type="entry name" value="rubredoxin"/>
    <property type="match status" value="1"/>
</dbReference>
<dbReference type="InterPro" id="IPR024935">
    <property type="entry name" value="Rubredoxin_dom"/>
</dbReference>
<feature type="domain" description="Rubredoxin-like" evidence="5">
    <location>
        <begin position="178"/>
        <end position="229"/>
    </location>
</feature>
<keyword evidence="1" id="KW-0813">Transport</keyword>
<name>A0A350H9B6_UNCW3</name>
<dbReference type="FunFam" id="2.20.28.10:FF:000001">
    <property type="entry name" value="Rubredoxin"/>
    <property type="match status" value="1"/>
</dbReference>
<dbReference type="SUPFAM" id="SSF50475">
    <property type="entry name" value="FMN-binding split barrel"/>
    <property type="match status" value="1"/>
</dbReference>
<evidence type="ECO:0000256" key="4">
    <source>
        <dbReference type="ARBA" id="ARBA00023004"/>
    </source>
</evidence>
<dbReference type="GO" id="GO:0016646">
    <property type="term" value="F:oxidoreductase activity, acting on the CH-NH group of donors, NAD or NADP as acceptor"/>
    <property type="evidence" value="ECO:0007669"/>
    <property type="project" value="UniProtKB-ARBA"/>
</dbReference>
<dbReference type="Pfam" id="PF01613">
    <property type="entry name" value="Flavin_Reduct"/>
    <property type="match status" value="1"/>
</dbReference>
<dbReference type="PROSITE" id="PS50903">
    <property type="entry name" value="RUBREDOXIN_LIKE"/>
    <property type="match status" value="1"/>
</dbReference>
<dbReference type="InterPro" id="IPR018527">
    <property type="entry name" value="Rubredoxin_Fe_BS"/>
</dbReference>
<evidence type="ECO:0000256" key="2">
    <source>
        <dbReference type="ARBA" id="ARBA00022723"/>
    </source>
</evidence>
<dbReference type="Gene3D" id="2.20.28.10">
    <property type="match status" value="1"/>
</dbReference>
<comment type="caution">
    <text evidence="6">The sequence shown here is derived from an EMBL/GenBank/DDBJ whole genome shotgun (WGS) entry which is preliminary data.</text>
</comment>
<dbReference type="GO" id="GO:0010181">
    <property type="term" value="F:FMN binding"/>
    <property type="evidence" value="ECO:0007669"/>
    <property type="project" value="InterPro"/>
</dbReference>
<evidence type="ECO:0000256" key="3">
    <source>
        <dbReference type="ARBA" id="ARBA00022982"/>
    </source>
</evidence>
<protein>
    <submittedName>
        <fullName evidence="6">High molecular weight rubredoxin</fullName>
    </submittedName>
</protein>
<dbReference type="PANTHER" id="PTHR47627">
    <property type="entry name" value="RUBREDOXIN"/>
    <property type="match status" value="1"/>
</dbReference>
<dbReference type="GO" id="GO:0005506">
    <property type="term" value="F:iron ion binding"/>
    <property type="evidence" value="ECO:0007669"/>
    <property type="project" value="InterPro"/>
</dbReference>
<dbReference type="InterPro" id="IPR050526">
    <property type="entry name" value="Rubredoxin_ET"/>
</dbReference>
<sequence>MDKSSLFKISYGMYIVTSKFQEKINGQIANTLFQITSEPATVAVSINKLNLTHQYIEESKVFGVSVLSEETPLQFIGNFGFKSGREINKFENIKYKTLSTGAPIVTDFVVAALDFKVTQKIDVLTHTIFIGELVAAENYSDKEVMTYSYFHLIKKGKSPKNAPTYQADEKKEKKEDSVKKYKCDVCGYVYDPEKGDPDGGIVSGTPFEKIPEDWVCPICGAGKKDFNPES</sequence>
<evidence type="ECO:0000256" key="1">
    <source>
        <dbReference type="ARBA" id="ARBA00022448"/>
    </source>
</evidence>
<dbReference type="InterPro" id="IPR012349">
    <property type="entry name" value="Split_barrel_FMN-bd"/>
</dbReference>
<organism evidence="6 7">
    <name type="scientific">candidate division WOR-3 bacterium</name>
    <dbReference type="NCBI Taxonomy" id="2052148"/>
    <lineage>
        <taxon>Bacteria</taxon>
        <taxon>Bacteria division WOR-3</taxon>
    </lineage>
</organism>
<keyword evidence="4" id="KW-0408">Iron</keyword>
<reference evidence="6 7" key="1">
    <citation type="journal article" date="2018" name="Nat. Biotechnol.">
        <title>A standardized bacterial taxonomy based on genome phylogeny substantially revises the tree of life.</title>
        <authorList>
            <person name="Parks D.H."/>
            <person name="Chuvochina M."/>
            <person name="Waite D.W."/>
            <person name="Rinke C."/>
            <person name="Skarshewski A."/>
            <person name="Chaumeil P.A."/>
            <person name="Hugenholtz P."/>
        </authorList>
    </citation>
    <scope>NUCLEOTIDE SEQUENCE [LARGE SCALE GENOMIC DNA]</scope>
    <source>
        <strain evidence="6">UBA9956</strain>
    </source>
</reference>
<dbReference type="Proteomes" id="UP000264062">
    <property type="component" value="Unassembled WGS sequence"/>
</dbReference>
<dbReference type="InterPro" id="IPR002563">
    <property type="entry name" value="Flavin_Rdtase-like_dom"/>
</dbReference>
<dbReference type="Gene3D" id="2.30.110.10">
    <property type="entry name" value="Electron Transport, Fmn-binding Protein, Chain A"/>
    <property type="match status" value="1"/>
</dbReference>
<evidence type="ECO:0000313" key="7">
    <source>
        <dbReference type="Proteomes" id="UP000264062"/>
    </source>
</evidence>
<dbReference type="SUPFAM" id="SSF57802">
    <property type="entry name" value="Rubredoxin-like"/>
    <property type="match status" value="1"/>
</dbReference>
<dbReference type="GO" id="GO:0043448">
    <property type="term" value="P:alkane catabolic process"/>
    <property type="evidence" value="ECO:0007669"/>
    <property type="project" value="TreeGrafter"/>
</dbReference>
<evidence type="ECO:0000259" key="5">
    <source>
        <dbReference type="PROSITE" id="PS50903"/>
    </source>
</evidence>
<dbReference type="PROSITE" id="PS00202">
    <property type="entry name" value="RUBREDOXIN"/>
    <property type="match status" value="1"/>
</dbReference>
<dbReference type="GO" id="GO:0009055">
    <property type="term" value="F:electron transfer activity"/>
    <property type="evidence" value="ECO:0007669"/>
    <property type="project" value="TreeGrafter"/>
</dbReference>
<dbReference type="Pfam" id="PF00301">
    <property type="entry name" value="Rubredoxin"/>
    <property type="match status" value="1"/>
</dbReference>
<dbReference type="PRINTS" id="PR00163">
    <property type="entry name" value="RUBREDOXIN"/>
</dbReference>
<dbReference type="SMART" id="SM00903">
    <property type="entry name" value="Flavin_Reduct"/>
    <property type="match status" value="1"/>
</dbReference>
<dbReference type="PANTHER" id="PTHR47627:SF1">
    <property type="entry name" value="RUBREDOXIN-1-RELATED"/>
    <property type="match status" value="1"/>
</dbReference>
<gene>
    <name evidence="6" type="ORF">DCW38_03010</name>
</gene>
<accession>A0A350H9B6</accession>
<keyword evidence="2" id="KW-0479">Metal-binding</keyword>
<dbReference type="InterPro" id="IPR024934">
    <property type="entry name" value="Rubredoxin-like_dom"/>
</dbReference>
<dbReference type="AlphaFoldDB" id="A0A350H9B6"/>